<evidence type="ECO:0000256" key="2">
    <source>
        <dbReference type="SAM" id="MobiDB-lite"/>
    </source>
</evidence>
<dbReference type="InterPro" id="IPR001736">
    <property type="entry name" value="PLipase_D/transphosphatidylase"/>
</dbReference>
<feature type="domain" description="WSC" evidence="4">
    <location>
        <begin position="196"/>
        <end position="289"/>
    </location>
</feature>
<dbReference type="InterPro" id="IPR009880">
    <property type="entry name" value="Glyoxal_oxidase_N"/>
</dbReference>
<dbReference type="OrthoDB" id="2019572at2759"/>
<dbReference type="Pfam" id="PF09118">
    <property type="entry name" value="GO-like_E_set"/>
    <property type="match status" value="1"/>
</dbReference>
<evidence type="ECO:0000313" key="6">
    <source>
        <dbReference type="Proteomes" id="UP000799778"/>
    </source>
</evidence>
<dbReference type="InterPro" id="IPR011043">
    <property type="entry name" value="Gal_Oxase/kelch_b-propeller"/>
</dbReference>
<keyword evidence="6" id="KW-1185">Reference proteome</keyword>
<name>A0A6A5YAJ3_9PLEO</name>
<evidence type="ECO:0000256" key="1">
    <source>
        <dbReference type="ARBA" id="ARBA00022729"/>
    </source>
</evidence>
<dbReference type="InterPro" id="IPR013783">
    <property type="entry name" value="Ig-like_fold"/>
</dbReference>
<dbReference type="SUPFAM" id="SSF81296">
    <property type="entry name" value="E set domains"/>
    <property type="match status" value="1"/>
</dbReference>
<dbReference type="InterPro" id="IPR037293">
    <property type="entry name" value="Gal_Oxidase_central_sf"/>
</dbReference>
<evidence type="ECO:0000259" key="3">
    <source>
        <dbReference type="PROSITE" id="PS50035"/>
    </source>
</evidence>
<organism evidence="5 6">
    <name type="scientific">Aaosphaeria arxii CBS 175.79</name>
    <dbReference type="NCBI Taxonomy" id="1450172"/>
    <lineage>
        <taxon>Eukaryota</taxon>
        <taxon>Fungi</taxon>
        <taxon>Dikarya</taxon>
        <taxon>Ascomycota</taxon>
        <taxon>Pezizomycotina</taxon>
        <taxon>Dothideomycetes</taxon>
        <taxon>Pleosporomycetidae</taxon>
        <taxon>Pleosporales</taxon>
        <taxon>Pleosporales incertae sedis</taxon>
        <taxon>Aaosphaeria</taxon>
    </lineage>
</organism>
<dbReference type="SUPFAM" id="SSF50965">
    <property type="entry name" value="Galactose oxidase, central domain"/>
    <property type="match status" value="1"/>
</dbReference>
<dbReference type="PROSITE" id="PS51212">
    <property type="entry name" value="WSC"/>
    <property type="match status" value="4"/>
</dbReference>
<feature type="region of interest" description="Disordered" evidence="2">
    <location>
        <begin position="165"/>
        <end position="187"/>
    </location>
</feature>
<feature type="domain" description="PLD phosphodiesterase" evidence="3">
    <location>
        <begin position="760"/>
        <end position="787"/>
    </location>
</feature>
<evidence type="ECO:0000259" key="4">
    <source>
        <dbReference type="PROSITE" id="PS51212"/>
    </source>
</evidence>
<proteinExistence type="predicted"/>
<dbReference type="Pfam" id="PF07250">
    <property type="entry name" value="Glyoxal_oxid_N"/>
    <property type="match status" value="1"/>
</dbReference>
<dbReference type="RefSeq" id="XP_033390149.1">
    <property type="nucleotide sequence ID" value="XM_033522823.1"/>
</dbReference>
<dbReference type="PANTHER" id="PTHR32208:SF105">
    <property type="entry name" value="COPPER RADICAL OXIDASE"/>
    <property type="match status" value="1"/>
</dbReference>
<feature type="domain" description="WSC" evidence="4">
    <location>
        <begin position="307"/>
        <end position="403"/>
    </location>
</feature>
<dbReference type="EMBL" id="ML978066">
    <property type="protein sequence ID" value="KAF2021810.1"/>
    <property type="molecule type" value="Genomic_DNA"/>
</dbReference>
<dbReference type="InterPro" id="IPR015202">
    <property type="entry name" value="GO-like_E_set"/>
</dbReference>
<dbReference type="GeneID" id="54280220"/>
<accession>A0A6A5YAJ3</accession>
<dbReference type="AlphaFoldDB" id="A0A6A5YAJ3"/>
<keyword evidence="1" id="KW-0732">Signal</keyword>
<dbReference type="InterPro" id="IPR014756">
    <property type="entry name" value="Ig_E-set"/>
</dbReference>
<sequence length="922" mass="97879">MSACAAQEYLYAGVENGGQCYCGNKIASTATSADATTCDTVCNGNATEYCGGTNRLNLYTSRQAPEGWNSLGCYADNVSGGRALTTQVYPGGAFTTESCLTACRTAGYRLAGTEYGGECYCGNSFSNGGGPAPDGNSGCNMPCNGNAQEMCGGPNRLNAYQYGEDGSTTISPSGTPTTVSSVATSTTTARAEIPTGWSYKGCWIDGANGRIMSNGQPDNNKLTIESCIATCSKLGYGVAGMQYAAQCFCDDFLRNAATKTSEADCNMGCAGDASEKCGAGNRMSVYSNDSLTVYPVPSVQKTNLTGSWSYVGCLSDDGQDHVLPYQIILTKNNTANNCISQCSAFGYNAGGLEFGLECYCGDISDVEAAGKKLVSETECQATCTGNATTICGGPRRLSYYNWKGPPLTTWNYPTGNAAGQYQFLIGGVVVPLITQAAPNGKVTFLEKSGTGAPNTTGAYELDLSQLNNFTAAWRPMHVKTDIFCSASLTLPDKVGRQLNVGGWALDATFGVRLYWPDGSPGVWGKNDWQENVQELHLQDGRWYPTSMVMANGSILIVGGEEGSNGAPVPTLEILPPVGPTVYCDWLNRTDPNNLYPFLAVLPSGGVFASYYNEAIILDERSLTVSKQLPNVPGAVNNFLAGRTYPFEGTAVLLPQHAPYNDPLEIMICGGSTPFQGYALDNCVTIAPEVPNAEWTIERMPSRRVLSCMTALPDGTYMILNGAHQGFAGFGLATQPNHNAVLYDPTKPVNNRFSVMANTIVDRLYHSEAILLDDGRVLVSGSNPQDERFAEEYRVEVFVPPYLMGNPTRPAVNITNRDWSYGQQVTLVSTQPIARVSLMGAGSSTHGNSMGQRTIFPAVSSAGGNTYTITAPPNAHVCPPGWFQVFALNANGVPSVAIWVRIGGDPAGLGNWPAHPDFDVPGV</sequence>
<dbReference type="CDD" id="cd02851">
    <property type="entry name" value="E_set_GO_C"/>
    <property type="match status" value="1"/>
</dbReference>
<dbReference type="Gene3D" id="2.130.10.80">
    <property type="entry name" value="Galactose oxidase/kelch, beta-propeller"/>
    <property type="match status" value="1"/>
</dbReference>
<dbReference type="SMART" id="SM00321">
    <property type="entry name" value="WSC"/>
    <property type="match status" value="4"/>
</dbReference>
<evidence type="ECO:0000313" key="5">
    <source>
        <dbReference type="EMBL" id="KAF2021810.1"/>
    </source>
</evidence>
<dbReference type="Proteomes" id="UP000799778">
    <property type="component" value="Unassembled WGS sequence"/>
</dbReference>
<dbReference type="PANTHER" id="PTHR32208">
    <property type="entry name" value="SECRETED PROTEIN-RELATED"/>
    <property type="match status" value="1"/>
</dbReference>
<feature type="compositionally biased region" description="Low complexity" evidence="2">
    <location>
        <begin position="166"/>
        <end position="187"/>
    </location>
</feature>
<dbReference type="GO" id="GO:0003824">
    <property type="term" value="F:catalytic activity"/>
    <property type="evidence" value="ECO:0007669"/>
    <property type="project" value="InterPro"/>
</dbReference>
<gene>
    <name evidence="5" type="ORF">BU24DRAFT_29787</name>
</gene>
<dbReference type="Pfam" id="PF01822">
    <property type="entry name" value="WSC"/>
    <property type="match status" value="4"/>
</dbReference>
<feature type="domain" description="WSC" evidence="4">
    <location>
        <begin position="1"/>
        <end position="62"/>
    </location>
</feature>
<dbReference type="Gene3D" id="2.60.40.10">
    <property type="entry name" value="Immunoglobulins"/>
    <property type="match status" value="1"/>
</dbReference>
<dbReference type="PROSITE" id="PS50035">
    <property type="entry name" value="PLD"/>
    <property type="match status" value="1"/>
</dbReference>
<reference evidence="5" key="1">
    <citation type="journal article" date="2020" name="Stud. Mycol.">
        <title>101 Dothideomycetes genomes: a test case for predicting lifestyles and emergence of pathogens.</title>
        <authorList>
            <person name="Haridas S."/>
            <person name="Albert R."/>
            <person name="Binder M."/>
            <person name="Bloem J."/>
            <person name="Labutti K."/>
            <person name="Salamov A."/>
            <person name="Andreopoulos B."/>
            <person name="Baker S."/>
            <person name="Barry K."/>
            <person name="Bills G."/>
            <person name="Bluhm B."/>
            <person name="Cannon C."/>
            <person name="Castanera R."/>
            <person name="Culley D."/>
            <person name="Daum C."/>
            <person name="Ezra D."/>
            <person name="Gonzalez J."/>
            <person name="Henrissat B."/>
            <person name="Kuo A."/>
            <person name="Liang C."/>
            <person name="Lipzen A."/>
            <person name="Lutzoni F."/>
            <person name="Magnuson J."/>
            <person name="Mondo S."/>
            <person name="Nolan M."/>
            <person name="Ohm R."/>
            <person name="Pangilinan J."/>
            <person name="Park H.-J."/>
            <person name="Ramirez L."/>
            <person name="Alfaro M."/>
            <person name="Sun H."/>
            <person name="Tritt A."/>
            <person name="Yoshinaga Y."/>
            <person name="Zwiers L.-H."/>
            <person name="Turgeon B."/>
            <person name="Goodwin S."/>
            <person name="Spatafora J."/>
            <person name="Crous P."/>
            <person name="Grigoriev I."/>
        </authorList>
    </citation>
    <scope>NUCLEOTIDE SEQUENCE</scope>
    <source>
        <strain evidence="5">CBS 175.79</strain>
    </source>
</reference>
<protein>
    <submittedName>
        <fullName evidence="5">Copper radical oxidase</fullName>
    </submittedName>
</protein>
<dbReference type="InterPro" id="IPR002889">
    <property type="entry name" value="WSC_carb-bd"/>
</dbReference>
<feature type="domain" description="WSC" evidence="4">
    <location>
        <begin position="67"/>
        <end position="163"/>
    </location>
</feature>